<dbReference type="EMBL" id="CP035758">
    <property type="protein sequence ID" value="QBD78279.1"/>
    <property type="molecule type" value="Genomic_DNA"/>
</dbReference>
<evidence type="ECO:0000313" key="4">
    <source>
        <dbReference type="EMBL" id="QBD78279.1"/>
    </source>
</evidence>
<proteinExistence type="predicted"/>
<keyword evidence="3" id="KW-0472">Membrane</keyword>
<keyword evidence="3" id="KW-0812">Transmembrane</keyword>
<evidence type="ECO:0000313" key="5">
    <source>
        <dbReference type="Proteomes" id="UP000290365"/>
    </source>
</evidence>
<reference evidence="4 5" key="1">
    <citation type="submission" date="2019-01" db="EMBL/GenBank/DDBJ databases">
        <title>Ktedonosporobacter rubrisoli SCAWS-G2.</title>
        <authorList>
            <person name="Huang Y."/>
            <person name="Yan B."/>
        </authorList>
    </citation>
    <scope>NUCLEOTIDE SEQUENCE [LARGE SCALE GENOMIC DNA]</scope>
    <source>
        <strain evidence="4 5">SCAWS-G2</strain>
    </source>
</reference>
<name>A0A4P6JS15_KTERU</name>
<feature type="region of interest" description="Disordered" evidence="2">
    <location>
        <begin position="309"/>
        <end position="390"/>
    </location>
</feature>
<dbReference type="RefSeq" id="WP_129889332.1">
    <property type="nucleotide sequence ID" value="NZ_CP035758.1"/>
</dbReference>
<protein>
    <submittedName>
        <fullName evidence="4">Uncharacterized protein</fullName>
    </submittedName>
</protein>
<gene>
    <name evidence="4" type="ORF">EPA93_20665</name>
</gene>
<organism evidence="4 5">
    <name type="scientific">Ktedonosporobacter rubrisoli</name>
    <dbReference type="NCBI Taxonomy" id="2509675"/>
    <lineage>
        <taxon>Bacteria</taxon>
        <taxon>Bacillati</taxon>
        <taxon>Chloroflexota</taxon>
        <taxon>Ktedonobacteria</taxon>
        <taxon>Ktedonobacterales</taxon>
        <taxon>Ktedonosporobacteraceae</taxon>
        <taxon>Ktedonosporobacter</taxon>
    </lineage>
</organism>
<dbReference type="AlphaFoldDB" id="A0A4P6JS15"/>
<sequence length="390" mass="44523">MKAVAAALVLIAGAAVVLWYGNTLNSWVLGGLIGGLAALLLSIPISLTLFSYLARRHDESLQSDVQEEEEAVSLAQVYDYPQVPSRMVRREYEVEVDMLEEDEEEYAQIEEAAYFEEQAMHGLPDPSPRRFLPARQQPRLPAVQRNSYALPVRRQSRNLPVARGKDASSRRSSSRPLSYPGFLGYEPTTPRSRSGSLRGLQQANALRLARLEAAQQYVEEDVEFEPTNFPRRSISARLRQIAEQREGRSLQRSSRYLPQPAPPMRRPRSRRTVEADPLPPRAQSSFPREDEDAANWYAQDDEPFTEQLESYPQTEPVQRVLPPTRSGQLARRSRIRGQSMNSDITTEHPTRSQQRRASYVYDDDALPEELPQQYDEPIVRRSSRYLGQQE</sequence>
<keyword evidence="3" id="KW-1133">Transmembrane helix</keyword>
<feature type="region of interest" description="Disordered" evidence="2">
    <location>
        <begin position="125"/>
        <end position="198"/>
    </location>
</feature>
<dbReference type="KEGG" id="kbs:EPA93_20665"/>
<keyword evidence="1" id="KW-0175">Coiled coil</keyword>
<keyword evidence="5" id="KW-1185">Reference proteome</keyword>
<dbReference type="Proteomes" id="UP000290365">
    <property type="component" value="Chromosome"/>
</dbReference>
<evidence type="ECO:0000256" key="1">
    <source>
        <dbReference type="SAM" id="Coils"/>
    </source>
</evidence>
<accession>A0A4P6JS15</accession>
<dbReference type="OrthoDB" id="159151at2"/>
<evidence type="ECO:0000256" key="3">
    <source>
        <dbReference type="SAM" id="Phobius"/>
    </source>
</evidence>
<evidence type="ECO:0000256" key="2">
    <source>
        <dbReference type="SAM" id="MobiDB-lite"/>
    </source>
</evidence>
<feature type="region of interest" description="Disordered" evidence="2">
    <location>
        <begin position="243"/>
        <end position="290"/>
    </location>
</feature>
<feature type="coiled-coil region" evidence="1">
    <location>
        <begin position="89"/>
        <end position="119"/>
    </location>
</feature>
<feature type="transmembrane region" description="Helical" evidence="3">
    <location>
        <begin position="24"/>
        <end position="53"/>
    </location>
</feature>